<keyword evidence="2" id="KW-1185">Reference proteome</keyword>
<protein>
    <submittedName>
        <fullName evidence="1">Uncharacterized protein</fullName>
    </submittedName>
</protein>
<name>A0A4V3JPK0_9LEPT</name>
<organism evidence="1 2">
    <name type="scientific">Leptospira perdikensis</name>
    <dbReference type="NCBI Taxonomy" id="2484948"/>
    <lineage>
        <taxon>Bacteria</taxon>
        <taxon>Pseudomonadati</taxon>
        <taxon>Spirochaetota</taxon>
        <taxon>Spirochaetia</taxon>
        <taxon>Leptospirales</taxon>
        <taxon>Leptospiraceae</taxon>
        <taxon>Leptospira</taxon>
    </lineage>
</organism>
<sequence length="224" mass="26293">MKYLYLSFLIFYVHCSFANLDRGLKNFSNDSTKGKISDTVTILNQNRIYFQPSYRGLVESRPLFGGSPAQYFAKKQEEIGRTRYQWKVISIHNIDEKEFQLTDVKTDYVFFVTANRPRSDWEDGRLSQVFQLVTLCIIPCKQKVTLDVTVKLYHKNSLVSEKVSTHSGTRYLSPWYLPFPYLFEMRDYGNLSNEPSIFSALYLRGFQEATDQIYLDFPKESRND</sequence>
<dbReference type="RefSeq" id="WP_135577019.1">
    <property type="nucleotide sequence ID" value="NZ_RQGA01000003.1"/>
</dbReference>
<dbReference type="AlphaFoldDB" id="A0A4V3JPK0"/>
<dbReference type="Proteomes" id="UP000298125">
    <property type="component" value="Unassembled WGS sequence"/>
</dbReference>
<accession>A0A4V3JPK0</accession>
<reference evidence="1" key="1">
    <citation type="journal article" date="2019" name="PLoS Negl. Trop. Dis.">
        <title>Revisiting the worldwide diversity of Leptospira species in the environment.</title>
        <authorList>
            <person name="Vincent A.T."/>
            <person name="Schiettekatte O."/>
            <person name="Bourhy P."/>
            <person name="Veyrier F.J."/>
            <person name="Picardeau M."/>
        </authorList>
    </citation>
    <scope>NUCLEOTIDE SEQUENCE [LARGE SCALE GENOMIC DNA]</scope>
    <source>
        <strain evidence="1">201702692</strain>
    </source>
</reference>
<dbReference type="OrthoDB" id="334678at2"/>
<evidence type="ECO:0000313" key="1">
    <source>
        <dbReference type="EMBL" id="TGL44869.1"/>
    </source>
</evidence>
<dbReference type="EMBL" id="RQGA01000003">
    <property type="protein sequence ID" value="TGL44869.1"/>
    <property type="molecule type" value="Genomic_DNA"/>
</dbReference>
<evidence type="ECO:0000313" key="2">
    <source>
        <dbReference type="Proteomes" id="UP000298125"/>
    </source>
</evidence>
<gene>
    <name evidence="1" type="ORF">EHQ49_05240</name>
</gene>
<comment type="caution">
    <text evidence="1">The sequence shown here is derived from an EMBL/GenBank/DDBJ whole genome shotgun (WGS) entry which is preliminary data.</text>
</comment>
<proteinExistence type="predicted"/>